<dbReference type="Gene3D" id="3.30.540.10">
    <property type="entry name" value="Fructose-1,6-Bisphosphatase, subunit A, domain 1"/>
    <property type="match status" value="1"/>
</dbReference>
<evidence type="ECO:0000256" key="4">
    <source>
        <dbReference type="ARBA" id="ARBA00022801"/>
    </source>
</evidence>
<dbReference type="AlphaFoldDB" id="R9T470"/>
<dbReference type="GO" id="GO:0006020">
    <property type="term" value="P:inositol metabolic process"/>
    <property type="evidence" value="ECO:0007669"/>
    <property type="project" value="TreeGrafter"/>
</dbReference>
<dbReference type="PANTHER" id="PTHR20854">
    <property type="entry name" value="INOSITOL MONOPHOSPHATASE"/>
    <property type="match status" value="1"/>
</dbReference>
<comment type="cofactor">
    <cofactor evidence="7">
        <name>Mg(2+)</name>
        <dbReference type="ChEBI" id="CHEBI:18420"/>
    </cofactor>
</comment>
<evidence type="ECO:0000256" key="2">
    <source>
        <dbReference type="ARBA" id="ARBA00013093"/>
    </source>
</evidence>
<evidence type="ECO:0000256" key="3">
    <source>
        <dbReference type="ARBA" id="ARBA00022723"/>
    </source>
</evidence>
<organism evidence="8 9">
    <name type="scientific">Methanomassiliicoccus intestinalis (strain Issoire-Mx1)</name>
    <dbReference type="NCBI Taxonomy" id="1295009"/>
    <lineage>
        <taxon>Archaea</taxon>
        <taxon>Methanobacteriati</taxon>
        <taxon>Thermoplasmatota</taxon>
        <taxon>Thermoplasmata</taxon>
        <taxon>Methanomassiliicoccales</taxon>
        <taxon>Methanomassiliicoccaceae</taxon>
        <taxon>Methanomassiliicoccus</taxon>
    </lineage>
</organism>
<feature type="binding site" evidence="7">
    <location>
        <position position="72"/>
    </location>
    <ligand>
        <name>Mg(2+)</name>
        <dbReference type="ChEBI" id="CHEBI:18420"/>
        <label>1</label>
        <note>catalytic</note>
    </ligand>
</feature>
<dbReference type="SUPFAM" id="SSF56655">
    <property type="entry name" value="Carbohydrate phosphatase"/>
    <property type="match status" value="1"/>
</dbReference>
<dbReference type="PROSITE" id="PS00630">
    <property type="entry name" value="IMP_2"/>
    <property type="match status" value="1"/>
</dbReference>
<keyword evidence="5 7" id="KW-0460">Magnesium</keyword>
<dbReference type="InterPro" id="IPR020550">
    <property type="entry name" value="Inositol_monophosphatase_CS"/>
</dbReference>
<dbReference type="GO" id="GO:0007165">
    <property type="term" value="P:signal transduction"/>
    <property type="evidence" value="ECO:0007669"/>
    <property type="project" value="TreeGrafter"/>
</dbReference>
<comment type="catalytic activity">
    <reaction evidence="1">
        <text>beta-D-fructose 1,6-bisphosphate + H2O = beta-D-fructose 6-phosphate + phosphate</text>
        <dbReference type="Rhea" id="RHEA:11064"/>
        <dbReference type="ChEBI" id="CHEBI:15377"/>
        <dbReference type="ChEBI" id="CHEBI:32966"/>
        <dbReference type="ChEBI" id="CHEBI:43474"/>
        <dbReference type="ChEBI" id="CHEBI:57634"/>
        <dbReference type="EC" id="3.1.3.11"/>
    </reaction>
</comment>
<evidence type="ECO:0000256" key="7">
    <source>
        <dbReference type="PIRSR" id="PIRSR600760-2"/>
    </source>
</evidence>
<dbReference type="InParanoid" id="R9T470"/>
<dbReference type="STRING" id="1295009.MMINT_02700"/>
<evidence type="ECO:0000256" key="6">
    <source>
        <dbReference type="ARBA" id="ARBA00038103"/>
    </source>
</evidence>
<proteinExistence type="inferred from homology"/>
<gene>
    <name evidence="8" type="ORF">MMINT_02700</name>
</gene>
<dbReference type="HOGENOM" id="CLU_044118_5_0_2"/>
<dbReference type="Gene3D" id="3.40.190.80">
    <property type="match status" value="1"/>
</dbReference>
<dbReference type="Pfam" id="PF00459">
    <property type="entry name" value="Inositol_P"/>
    <property type="match status" value="1"/>
</dbReference>
<dbReference type="KEGG" id="mer:MMINT_02700"/>
<protein>
    <recommendedName>
        <fullName evidence="2">fructose-bisphosphatase</fullName>
        <ecNumber evidence="2">3.1.3.11</ecNumber>
    </recommendedName>
</protein>
<feature type="binding site" evidence="7">
    <location>
        <position position="216"/>
    </location>
    <ligand>
        <name>Mg(2+)</name>
        <dbReference type="ChEBI" id="CHEBI:18420"/>
        <label>1</label>
        <note>catalytic</note>
    </ligand>
</feature>
<dbReference type="PANTHER" id="PTHR20854:SF4">
    <property type="entry name" value="INOSITOL-1-MONOPHOSPHATASE-RELATED"/>
    <property type="match status" value="1"/>
</dbReference>
<dbReference type="Proteomes" id="UP000014070">
    <property type="component" value="Chromosome"/>
</dbReference>
<evidence type="ECO:0000313" key="8">
    <source>
        <dbReference type="EMBL" id="AGN25672.1"/>
    </source>
</evidence>
<dbReference type="GO" id="GO:0042132">
    <property type="term" value="F:fructose 1,6-bisphosphate 1-phosphatase activity"/>
    <property type="evidence" value="ECO:0007669"/>
    <property type="project" value="UniProtKB-EC"/>
</dbReference>
<name>R9T470_METII</name>
<sequence>MDALRLLMLKALDEIAHRVWRAVNNLPEEFDRGKTLYMGADGSPTSAIDKTAEDAILNAVDDLDLKVNILSEEAGYIDRGYSETLVVDPVDGTHNATLGLPFYTVSLAVGKNSLQGITQAVVKNLVTGDVYTAEKGEGSRLNNKPIHVKEFNTTFPSLLCYVGHHVPQDTFDKVVKCAPIRSLGCASVEMCMVANGYFDAHYYNTNQYSKNIRVVDIAASALILREAGGEIVDLNDKILDMPFDLDMRSGFIAYNDEKVKEILL</sequence>
<keyword evidence="3 7" id="KW-0479">Metal-binding</keyword>
<evidence type="ECO:0000256" key="5">
    <source>
        <dbReference type="ARBA" id="ARBA00022842"/>
    </source>
</evidence>
<keyword evidence="9" id="KW-1185">Reference proteome</keyword>
<dbReference type="InterPro" id="IPR000760">
    <property type="entry name" value="Inositol_monophosphatase-like"/>
</dbReference>
<evidence type="ECO:0000313" key="9">
    <source>
        <dbReference type="Proteomes" id="UP000014070"/>
    </source>
</evidence>
<dbReference type="FunCoup" id="R9T470">
    <property type="interactions" value="43"/>
</dbReference>
<keyword evidence="4" id="KW-0378">Hydrolase</keyword>
<dbReference type="GO" id="GO:0008934">
    <property type="term" value="F:inositol monophosphate 1-phosphatase activity"/>
    <property type="evidence" value="ECO:0007669"/>
    <property type="project" value="TreeGrafter"/>
</dbReference>
<dbReference type="EMBL" id="CP005934">
    <property type="protein sequence ID" value="AGN25672.1"/>
    <property type="molecule type" value="Genomic_DNA"/>
</dbReference>
<feature type="binding site" evidence="7">
    <location>
        <position position="88"/>
    </location>
    <ligand>
        <name>Mg(2+)</name>
        <dbReference type="ChEBI" id="CHEBI:18420"/>
        <label>1</label>
        <note>catalytic</note>
    </ligand>
</feature>
<dbReference type="GO" id="GO:0046854">
    <property type="term" value="P:phosphatidylinositol phosphate biosynthetic process"/>
    <property type="evidence" value="ECO:0007669"/>
    <property type="project" value="InterPro"/>
</dbReference>
<dbReference type="EC" id="3.1.3.11" evidence="2"/>
<evidence type="ECO:0000256" key="1">
    <source>
        <dbReference type="ARBA" id="ARBA00001273"/>
    </source>
</evidence>
<dbReference type="PROSITE" id="PS00629">
    <property type="entry name" value="IMP_1"/>
    <property type="match status" value="1"/>
</dbReference>
<dbReference type="InterPro" id="IPR020583">
    <property type="entry name" value="Inositol_monoP_metal-BS"/>
</dbReference>
<dbReference type="GO" id="GO:0046872">
    <property type="term" value="F:metal ion binding"/>
    <property type="evidence" value="ECO:0007669"/>
    <property type="project" value="UniProtKB-KW"/>
</dbReference>
<accession>R9T470</accession>
<feature type="binding site" evidence="7">
    <location>
        <position position="91"/>
    </location>
    <ligand>
        <name>Mg(2+)</name>
        <dbReference type="ChEBI" id="CHEBI:18420"/>
        <label>1</label>
        <note>catalytic</note>
    </ligand>
</feature>
<reference evidence="8 9" key="1">
    <citation type="journal article" date="2013" name="Genome Announc.">
        <title>Genome sequence of 'Candidatus Methanomassiliicoccus intestinalis' Issoire-Mx1, a third thermoplasmatales-related methanogenic archaeon from human feces.</title>
        <authorList>
            <person name="Borrel G."/>
            <person name="Harris H.M."/>
            <person name="Parisot N."/>
            <person name="Gaci N."/>
            <person name="Tottey W."/>
            <person name="Mihajlovski A."/>
            <person name="Deane J."/>
            <person name="Gribaldo S."/>
            <person name="Bardot O."/>
            <person name="Peyretaillade E."/>
            <person name="Peyret P."/>
            <person name="O'Toole P.W."/>
            <person name="Brugere J.F."/>
        </authorList>
    </citation>
    <scope>NUCLEOTIDE SEQUENCE [LARGE SCALE GENOMIC DNA]</scope>
    <source>
        <strain evidence="8 9">Issoire-Mx1</strain>
    </source>
</reference>
<comment type="similarity">
    <text evidence="6">Belongs to the inositol monophosphatase superfamily. FBPase class 4 family.</text>
</comment>
<dbReference type="PRINTS" id="PR00377">
    <property type="entry name" value="IMPHPHTASES"/>
</dbReference>